<organism evidence="1 2">
    <name type="scientific">Actinacidiphila acididurans</name>
    <dbReference type="NCBI Taxonomy" id="2784346"/>
    <lineage>
        <taxon>Bacteria</taxon>
        <taxon>Bacillati</taxon>
        <taxon>Actinomycetota</taxon>
        <taxon>Actinomycetes</taxon>
        <taxon>Kitasatosporales</taxon>
        <taxon>Streptomycetaceae</taxon>
        <taxon>Actinacidiphila</taxon>
    </lineage>
</organism>
<accession>A0ABS2TX61</accession>
<dbReference type="Proteomes" id="UP000749040">
    <property type="component" value="Unassembled WGS sequence"/>
</dbReference>
<keyword evidence="2" id="KW-1185">Reference proteome</keyword>
<evidence type="ECO:0000313" key="2">
    <source>
        <dbReference type="Proteomes" id="UP000749040"/>
    </source>
</evidence>
<sequence>MESISLTPSDPSQARSLSEWLVAAGQVRVERVPARPAPGQQGALDVLTVLAATPSLVAAVKMLPEFIRTRRSDFRIEGTVGGEKFVLDVTNADKELTRLLALLLSRADTRD</sequence>
<dbReference type="Pfam" id="PF19953">
    <property type="entry name" value="EACC1"/>
    <property type="match status" value="1"/>
</dbReference>
<comment type="caution">
    <text evidence="1">The sequence shown here is derived from an EMBL/GenBank/DDBJ whole genome shotgun (WGS) entry which is preliminary data.</text>
</comment>
<reference evidence="1 2" key="1">
    <citation type="submission" date="2021-01" db="EMBL/GenBank/DDBJ databases">
        <title>Streptomyces acididurans sp. nov., isolated from a peat swamp forest soil.</title>
        <authorList>
            <person name="Chantavorakit T."/>
            <person name="Duangmal K."/>
        </authorList>
    </citation>
    <scope>NUCLEOTIDE SEQUENCE [LARGE SCALE GENOMIC DNA]</scope>
    <source>
        <strain evidence="1 2">KK5PA1</strain>
    </source>
</reference>
<proteinExistence type="predicted"/>
<dbReference type="RefSeq" id="WP_205359805.1">
    <property type="nucleotide sequence ID" value="NZ_JADKYB010000015.1"/>
</dbReference>
<dbReference type="InterPro" id="IPR045428">
    <property type="entry name" value="EACC1"/>
</dbReference>
<dbReference type="EMBL" id="JADKYB010000015">
    <property type="protein sequence ID" value="MBM9507933.1"/>
    <property type="molecule type" value="Genomic_DNA"/>
</dbReference>
<evidence type="ECO:0000313" key="1">
    <source>
        <dbReference type="EMBL" id="MBM9507933.1"/>
    </source>
</evidence>
<protein>
    <submittedName>
        <fullName evidence="1">Uncharacterized protein</fullName>
    </submittedName>
</protein>
<name>A0ABS2TX61_9ACTN</name>
<gene>
    <name evidence="1" type="ORF">ITX44_25960</name>
</gene>